<dbReference type="OrthoDB" id="3237715at2"/>
<dbReference type="AlphaFoldDB" id="A0A087BH82"/>
<organism evidence="1 2">
    <name type="scientific">Bifidobacterium merycicum</name>
    <dbReference type="NCBI Taxonomy" id="78345"/>
    <lineage>
        <taxon>Bacteria</taxon>
        <taxon>Bacillati</taxon>
        <taxon>Actinomycetota</taxon>
        <taxon>Actinomycetes</taxon>
        <taxon>Bifidobacteriales</taxon>
        <taxon>Bifidobacteriaceae</taxon>
        <taxon>Bifidobacterium</taxon>
    </lineage>
</organism>
<evidence type="ECO:0000313" key="1">
    <source>
        <dbReference type="EMBL" id="KFI70382.1"/>
    </source>
</evidence>
<protein>
    <submittedName>
        <fullName evidence="1">Uncharacterized protein</fullName>
    </submittedName>
</protein>
<reference evidence="1 2" key="1">
    <citation type="submission" date="2014-03" db="EMBL/GenBank/DDBJ databases">
        <title>Genomics of Bifidobacteria.</title>
        <authorList>
            <person name="Ventura M."/>
            <person name="Milani C."/>
            <person name="Lugli G.A."/>
        </authorList>
    </citation>
    <scope>NUCLEOTIDE SEQUENCE [LARGE SCALE GENOMIC DNA]</scope>
    <source>
        <strain evidence="1 2">LMG 11341</strain>
    </source>
</reference>
<comment type="caution">
    <text evidence="1">The sequence shown here is derived from an EMBL/GenBank/DDBJ whole genome shotgun (WGS) entry which is preliminary data.</text>
</comment>
<dbReference type="RefSeq" id="WP_033523785.1">
    <property type="nucleotide sequence ID" value="NZ_CAMJII010000013.1"/>
</dbReference>
<accession>A0A087BH82</accession>
<sequence length="78" mass="8897">MAKRCRFVFNRKAFSQQVLKNETLRDRMRDAAHEAVTDSRCMVRDHDGANRNGVAILCPAPVERAHGTLEDTLGRMRV</sequence>
<dbReference type="eggNOG" id="ENOG5030HMS">
    <property type="taxonomic scope" value="Bacteria"/>
</dbReference>
<evidence type="ECO:0000313" key="2">
    <source>
        <dbReference type="Proteomes" id="UP000029060"/>
    </source>
</evidence>
<name>A0A087BH82_9BIFI</name>
<dbReference type="EMBL" id="JGZC01000006">
    <property type="protein sequence ID" value="KFI70382.1"/>
    <property type="molecule type" value="Genomic_DNA"/>
</dbReference>
<dbReference type="Proteomes" id="UP000029060">
    <property type="component" value="Unassembled WGS sequence"/>
</dbReference>
<proteinExistence type="predicted"/>
<gene>
    <name evidence="1" type="ORF">BMERY_0876</name>
</gene>
<keyword evidence="2" id="KW-1185">Reference proteome</keyword>
<dbReference type="STRING" id="78345.BMERY_0876"/>